<sequence>MDGDASRSSFIVQACFGYPGSFVSPCEIENCSFKVCEKMCWDFDGDCIESVLLFGKIAIFTMLILPIQEHGRSFHFLVCSLISFFRNSKFF</sequence>
<reference evidence="2" key="1">
    <citation type="journal article" date="2011" name="Nat. Biotechnol.">
        <title>The genomic sequence of the Chinese hamster ovary (CHO)-K1 cell line.</title>
        <authorList>
            <person name="Xu X."/>
            <person name="Nagarajan H."/>
            <person name="Lewis N.E."/>
            <person name="Pan S."/>
            <person name="Cai Z."/>
            <person name="Liu X."/>
            <person name="Chen W."/>
            <person name="Xie M."/>
            <person name="Wang W."/>
            <person name="Hammond S."/>
            <person name="Andersen M.R."/>
            <person name="Neff N."/>
            <person name="Passarelli B."/>
            <person name="Koh W."/>
            <person name="Fan H.C."/>
            <person name="Wang J."/>
            <person name="Gui Y."/>
            <person name="Lee K.H."/>
            <person name="Betenbaugh M.J."/>
            <person name="Quake S.R."/>
            <person name="Famili I."/>
            <person name="Palsson B.O."/>
            <person name="Wang J."/>
        </authorList>
    </citation>
    <scope>NUCLEOTIDE SEQUENCE [LARGE SCALE GENOMIC DNA]</scope>
    <source>
        <strain evidence="2">CHO K1 cell line</strain>
    </source>
</reference>
<proteinExistence type="predicted"/>
<dbReference type="Proteomes" id="UP000001075">
    <property type="component" value="Unassembled WGS sequence"/>
</dbReference>
<accession>G3H715</accession>
<evidence type="ECO:0000313" key="1">
    <source>
        <dbReference type="EMBL" id="EGW09540.1"/>
    </source>
</evidence>
<name>G3H715_CRIGR</name>
<protein>
    <submittedName>
        <fullName evidence="1">Uncharacterized protein</fullName>
    </submittedName>
</protein>
<organism evidence="1 2">
    <name type="scientific">Cricetulus griseus</name>
    <name type="common">Chinese hamster</name>
    <name type="synonym">Cricetulus barabensis griseus</name>
    <dbReference type="NCBI Taxonomy" id="10029"/>
    <lineage>
        <taxon>Eukaryota</taxon>
        <taxon>Metazoa</taxon>
        <taxon>Chordata</taxon>
        <taxon>Craniata</taxon>
        <taxon>Vertebrata</taxon>
        <taxon>Euteleostomi</taxon>
        <taxon>Mammalia</taxon>
        <taxon>Eutheria</taxon>
        <taxon>Euarchontoglires</taxon>
        <taxon>Glires</taxon>
        <taxon>Rodentia</taxon>
        <taxon>Myomorpha</taxon>
        <taxon>Muroidea</taxon>
        <taxon>Cricetidae</taxon>
        <taxon>Cricetinae</taxon>
        <taxon>Cricetulus</taxon>
    </lineage>
</organism>
<evidence type="ECO:0000313" key="2">
    <source>
        <dbReference type="Proteomes" id="UP000001075"/>
    </source>
</evidence>
<dbReference type="InParanoid" id="G3H715"/>
<gene>
    <name evidence="1" type="ORF">I79_006140</name>
</gene>
<dbReference type="EMBL" id="JH000185">
    <property type="protein sequence ID" value="EGW09540.1"/>
    <property type="molecule type" value="Genomic_DNA"/>
</dbReference>
<dbReference type="AlphaFoldDB" id="G3H715"/>